<evidence type="ECO:0000313" key="3">
    <source>
        <dbReference type="Proteomes" id="UP000026961"/>
    </source>
</evidence>
<dbReference type="Proteomes" id="UP000026961">
    <property type="component" value="Chromosome 6"/>
</dbReference>
<dbReference type="AlphaFoldDB" id="A0A0E0AB40"/>
<organism evidence="2">
    <name type="scientific">Oryza glumipatula</name>
    <dbReference type="NCBI Taxonomy" id="40148"/>
    <lineage>
        <taxon>Eukaryota</taxon>
        <taxon>Viridiplantae</taxon>
        <taxon>Streptophyta</taxon>
        <taxon>Embryophyta</taxon>
        <taxon>Tracheophyta</taxon>
        <taxon>Spermatophyta</taxon>
        <taxon>Magnoliopsida</taxon>
        <taxon>Liliopsida</taxon>
        <taxon>Poales</taxon>
        <taxon>Poaceae</taxon>
        <taxon>BOP clade</taxon>
        <taxon>Oryzoideae</taxon>
        <taxon>Oryzeae</taxon>
        <taxon>Oryzinae</taxon>
        <taxon>Oryza</taxon>
    </lineage>
</organism>
<evidence type="ECO:0000256" key="1">
    <source>
        <dbReference type="SAM" id="MobiDB-lite"/>
    </source>
</evidence>
<feature type="compositionally biased region" description="Polar residues" evidence="1">
    <location>
        <begin position="267"/>
        <end position="277"/>
    </location>
</feature>
<feature type="region of interest" description="Disordered" evidence="1">
    <location>
        <begin position="229"/>
        <end position="285"/>
    </location>
</feature>
<dbReference type="STRING" id="40148.A0A0E0AB40"/>
<dbReference type="EnsemblPlants" id="OGLUM06G20110.1">
    <property type="protein sequence ID" value="OGLUM06G20110.1"/>
    <property type="gene ID" value="OGLUM06G20110"/>
</dbReference>
<dbReference type="Gramene" id="OGLUM06G20110.1">
    <property type="protein sequence ID" value="OGLUM06G20110.1"/>
    <property type="gene ID" value="OGLUM06G20110"/>
</dbReference>
<sequence length="285" mass="32260">MADGPWPMVPHVSLLPRPRILAKTEDEEERKKGWKVKRFDSRSHRLDHASCVASITPLVDRSSLQTLRRKDRSELQKPSRQDRPDEILRLADYHTAGLSSRLVSSRRLASQGVEPSRPIDGSAAPGVYRLQPAALLLEGPPYKFLPWGLENLGSALDVALMHVVLDVIGHASWISFNQLLTSIPQEVNSDQELLVMFDLHNKKVVEMFIVYSDPSEPFKPITEWEFEEEEQPDNNIEPNGDNYLSNPNPLNEHVGVDEENMYLESVPVNQASPAMSTRSKRRLSL</sequence>
<dbReference type="HOGENOM" id="CLU_977876_0_0_1"/>
<name>A0A0E0AB40_9ORYZ</name>
<evidence type="ECO:0000313" key="2">
    <source>
        <dbReference type="EnsemblPlants" id="OGLUM06G20110.1"/>
    </source>
</evidence>
<accession>A0A0E0AB40</accession>
<keyword evidence="3" id="KW-1185">Reference proteome</keyword>
<reference evidence="2" key="2">
    <citation type="submission" date="2018-05" db="EMBL/GenBank/DDBJ databases">
        <title>OgluRS3 (Oryza glumaepatula Reference Sequence Version 3).</title>
        <authorList>
            <person name="Zhang J."/>
            <person name="Kudrna D."/>
            <person name="Lee S."/>
            <person name="Talag J."/>
            <person name="Welchert J."/>
            <person name="Wing R.A."/>
        </authorList>
    </citation>
    <scope>NUCLEOTIDE SEQUENCE [LARGE SCALE GENOMIC DNA]</scope>
</reference>
<reference evidence="2" key="1">
    <citation type="submission" date="2015-04" db="UniProtKB">
        <authorList>
            <consortium name="EnsemblPlants"/>
        </authorList>
    </citation>
    <scope>IDENTIFICATION</scope>
</reference>
<protein>
    <submittedName>
        <fullName evidence="2">Uncharacterized protein</fullName>
    </submittedName>
</protein>
<feature type="compositionally biased region" description="Polar residues" evidence="1">
    <location>
        <begin position="233"/>
        <end position="249"/>
    </location>
</feature>
<proteinExistence type="predicted"/>